<sequence length="682" mass="71423">MSDPLKLASEFPSADYASWRKLAEEALKGAPFEKKLVTNTLDGFSVQPIYTNDDQDDATRLIHEVLNATVEPRETVTGWDIRQLHTHPDPKATNAAILEDLENGATSITLKLDAAARAGREISSAEVGVDGIAIHCLADLDAALEDVYTNLATVGLDGGAAGVPTAALLAAHIANTDGADEAAPAFNIDPIGTLASTGTLPCGAQEAVDHAAGVAVELIDLFPLATAISVNGAPYYNAGATDGQELACLLASGVTYLRALTDAGMAVDQAAGAMVFNVAIGTDFFAGIAKLRALRMMWSRILSASGAEDATITINAVSAEMALTKVDPWVNMLRTTVTSFAAGLGGADSVTCLPYDHLIGLPDGFARRIARNTQLILQEESNVHRVIDPAGGSWFIENLTKELAKAAWSKFQSLESSGGILSALANGSLKTEIETVWNAREKRLSTRRDPLTGVSEFPNIAEAKVTCETPDLDAIVADAKSRQTKFDGTVGKSLAAMIEAARAGATIGQMFTELYGTSAATRIGALPAHRLSENYEALRKRSEVHKTKTGSFPQVFLANLGKVAQHTARATFARNFFEAGGIEAITNNGFDTADTLASAFADSGAKIAIICGSDPQYGDMATDVAKALKAKGASMVYLAGNPGDARSDYEAAGIDDFVFVGADVLGICGAALDHLLGKQGEK</sequence>
<dbReference type="EMBL" id="JPWB01000001">
    <property type="protein sequence ID" value="RCK25138.1"/>
    <property type="molecule type" value="Genomic_DNA"/>
</dbReference>
<accession>A0A367VIU4</accession>
<comment type="cofactor">
    <cofactor evidence="1">
        <name>adenosylcob(III)alamin</name>
        <dbReference type="ChEBI" id="CHEBI:18408"/>
    </cofactor>
</comment>
<dbReference type="SUPFAM" id="SSF52242">
    <property type="entry name" value="Cobalamin (vitamin B12)-binding domain"/>
    <property type="match status" value="1"/>
</dbReference>
<dbReference type="AlphaFoldDB" id="A0A367VIU4"/>
<dbReference type="EC" id="5.4.99.2" evidence="3"/>
<evidence type="ECO:0000256" key="2">
    <source>
        <dbReference type="ARBA" id="ARBA00008465"/>
    </source>
</evidence>
<organism evidence="8 9">
    <name type="scientific">Thalassospira profundimaris</name>
    <dbReference type="NCBI Taxonomy" id="502049"/>
    <lineage>
        <taxon>Bacteria</taxon>
        <taxon>Pseudomonadati</taxon>
        <taxon>Pseudomonadota</taxon>
        <taxon>Alphaproteobacteria</taxon>
        <taxon>Rhodospirillales</taxon>
        <taxon>Thalassospiraceae</taxon>
        <taxon>Thalassospira</taxon>
    </lineage>
</organism>
<evidence type="ECO:0000256" key="5">
    <source>
        <dbReference type="ARBA" id="ARBA00023235"/>
    </source>
</evidence>
<dbReference type="PANTHER" id="PTHR48101:SF4">
    <property type="entry name" value="METHYLMALONYL-COA MUTASE, MITOCHONDRIAL"/>
    <property type="match status" value="1"/>
</dbReference>
<dbReference type="InterPro" id="IPR016176">
    <property type="entry name" value="Cbl-dep_enz_cat"/>
</dbReference>
<evidence type="ECO:0000256" key="3">
    <source>
        <dbReference type="ARBA" id="ARBA00012398"/>
    </source>
</evidence>
<protein>
    <recommendedName>
        <fullName evidence="3">methylmalonyl-CoA mutase</fullName>
        <ecNumber evidence="3">5.4.99.2</ecNumber>
    </recommendedName>
</protein>
<keyword evidence="4" id="KW-0846">Cobalamin</keyword>
<dbReference type="GO" id="GO:0031419">
    <property type="term" value="F:cobalamin binding"/>
    <property type="evidence" value="ECO:0007669"/>
    <property type="project" value="UniProtKB-KW"/>
</dbReference>
<gene>
    <name evidence="8" type="ORF">TH6_00450</name>
</gene>
<keyword evidence="5" id="KW-0413">Isomerase</keyword>
<evidence type="ECO:0000313" key="9">
    <source>
        <dbReference type="Proteomes" id="UP000253061"/>
    </source>
</evidence>
<dbReference type="CDD" id="cd03677">
    <property type="entry name" value="MM_CoA_mutase_beta"/>
    <property type="match status" value="1"/>
</dbReference>
<comment type="similarity">
    <text evidence="2">Belongs to the methylmalonyl-CoA mutase family.</text>
</comment>
<dbReference type="GO" id="GO:0019678">
    <property type="term" value="P:propionate metabolic process, methylmalonyl pathway"/>
    <property type="evidence" value="ECO:0007669"/>
    <property type="project" value="TreeGrafter"/>
</dbReference>
<dbReference type="SUPFAM" id="SSF51703">
    <property type="entry name" value="Cobalamin (vitamin B12)-dependent enzymes"/>
    <property type="match status" value="1"/>
</dbReference>
<dbReference type="InterPro" id="IPR006099">
    <property type="entry name" value="MeMalonylCoA_mutase_a/b_cat"/>
</dbReference>
<dbReference type="Proteomes" id="UP000253061">
    <property type="component" value="Unassembled WGS sequence"/>
</dbReference>
<name>A0A367VIU4_9PROT</name>
<evidence type="ECO:0000313" key="8">
    <source>
        <dbReference type="EMBL" id="RCK25138.1"/>
    </source>
</evidence>
<dbReference type="InterPro" id="IPR036724">
    <property type="entry name" value="Cobalamin-bd_sf"/>
</dbReference>
<proteinExistence type="inferred from homology"/>
<comment type="caution">
    <text evidence="8">The sequence shown here is derived from an EMBL/GenBank/DDBJ whole genome shotgun (WGS) entry which is preliminary data.</text>
</comment>
<dbReference type="RefSeq" id="WP_062956755.1">
    <property type="nucleotide sequence ID" value="NZ_JPWB01000001.1"/>
</dbReference>
<evidence type="ECO:0000256" key="4">
    <source>
        <dbReference type="ARBA" id="ARBA00022628"/>
    </source>
</evidence>
<dbReference type="Gene3D" id="3.20.20.240">
    <property type="entry name" value="Methylmalonyl-CoA mutase"/>
    <property type="match status" value="1"/>
</dbReference>
<dbReference type="Pfam" id="PF01642">
    <property type="entry name" value="MM_CoA_mutase"/>
    <property type="match status" value="1"/>
</dbReference>
<evidence type="ECO:0000256" key="6">
    <source>
        <dbReference type="ARBA" id="ARBA00023285"/>
    </source>
</evidence>
<dbReference type="InterPro" id="IPR058549">
    <property type="entry name" value="MeMalonylCoA_mutase_a/b_site"/>
</dbReference>
<dbReference type="PANTHER" id="PTHR48101">
    <property type="entry name" value="METHYLMALONYL-COA MUTASE, MITOCHONDRIAL-RELATED"/>
    <property type="match status" value="1"/>
</dbReference>
<keyword evidence="6" id="KW-0170">Cobalt</keyword>
<reference evidence="8 9" key="1">
    <citation type="submission" date="2014-07" db="EMBL/GenBank/DDBJ databases">
        <title>Draft genome sequence of Thalassospira profundimaris R8-17.</title>
        <authorList>
            <person name="Lai Q."/>
            <person name="Shao Z."/>
        </authorList>
    </citation>
    <scope>NUCLEOTIDE SEQUENCE [LARGE SCALE GENOMIC DNA]</scope>
    <source>
        <strain evidence="8 9">R8-17</strain>
    </source>
</reference>
<feature type="domain" description="Methylmalonyl-CoA mutase alpha/beta chain catalytic" evidence="7">
    <location>
        <begin position="41"/>
        <end position="501"/>
    </location>
</feature>
<evidence type="ECO:0000259" key="7">
    <source>
        <dbReference type="Pfam" id="PF01642"/>
    </source>
</evidence>
<dbReference type="GO" id="GO:0046872">
    <property type="term" value="F:metal ion binding"/>
    <property type="evidence" value="ECO:0007669"/>
    <property type="project" value="InterPro"/>
</dbReference>
<dbReference type="Gene3D" id="3.40.50.280">
    <property type="entry name" value="Cobalamin-binding domain"/>
    <property type="match status" value="1"/>
</dbReference>
<evidence type="ECO:0000256" key="1">
    <source>
        <dbReference type="ARBA" id="ARBA00001922"/>
    </source>
</evidence>
<dbReference type="PROSITE" id="PS00544">
    <property type="entry name" value="METMALONYL_COA_MUTASE"/>
    <property type="match status" value="1"/>
</dbReference>
<dbReference type="GO" id="GO:0005737">
    <property type="term" value="C:cytoplasm"/>
    <property type="evidence" value="ECO:0007669"/>
    <property type="project" value="TreeGrafter"/>
</dbReference>
<dbReference type="GO" id="GO:0004494">
    <property type="term" value="F:methylmalonyl-CoA mutase activity"/>
    <property type="evidence" value="ECO:0007669"/>
    <property type="project" value="UniProtKB-EC"/>
</dbReference>